<feature type="compositionally biased region" description="Basic and acidic residues" evidence="1">
    <location>
        <begin position="52"/>
        <end position="71"/>
    </location>
</feature>
<organism evidence="2 3">
    <name type="scientific">Galerina marginata (strain CBS 339.88)</name>
    <dbReference type="NCBI Taxonomy" id="685588"/>
    <lineage>
        <taxon>Eukaryota</taxon>
        <taxon>Fungi</taxon>
        <taxon>Dikarya</taxon>
        <taxon>Basidiomycota</taxon>
        <taxon>Agaricomycotina</taxon>
        <taxon>Agaricomycetes</taxon>
        <taxon>Agaricomycetidae</taxon>
        <taxon>Agaricales</taxon>
        <taxon>Agaricineae</taxon>
        <taxon>Strophariaceae</taxon>
        <taxon>Galerina</taxon>
    </lineage>
</organism>
<accession>A0A067SBX0</accession>
<keyword evidence="3" id="KW-1185">Reference proteome</keyword>
<dbReference type="EMBL" id="KL142463">
    <property type="protein sequence ID" value="KDR65274.1"/>
    <property type="molecule type" value="Genomic_DNA"/>
</dbReference>
<feature type="region of interest" description="Disordered" evidence="1">
    <location>
        <begin position="35"/>
        <end position="89"/>
    </location>
</feature>
<reference evidence="3" key="1">
    <citation type="journal article" date="2014" name="Proc. Natl. Acad. Sci. U.S.A.">
        <title>Extensive sampling of basidiomycete genomes demonstrates inadequacy of the white-rot/brown-rot paradigm for wood decay fungi.</title>
        <authorList>
            <person name="Riley R."/>
            <person name="Salamov A.A."/>
            <person name="Brown D.W."/>
            <person name="Nagy L.G."/>
            <person name="Floudas D."/>
            <person name="Held B.W."/>
            <person name="Levasseur A."/>
            <person name="Lombard V."/>
            <person name="Morin E."/>
            <person name="Otillar R."/>
            <person name="Lindquist E.A."/>
            <person name="Sun H."/>
            <person name="LaButti K.M."/>
            <person name="Schmutz J."/>
            <person name="Jabbour D."/>
            <person name="Luo H."/>
            <person name="Baker S.E."/>
            <person name="Pisabarro A.G."/>
            <person name="Walton J.D."/>
            <person name="Blanchette R.A."/>
            <person name="Henrissat B."/>
            <person name="Martin F."/>
            <person name="Cullen D."/>
            <person name="Hibbett D.S."/>
            <person name="Grigoriev I.V."/>
        </authorList>
    </citation>
    <scope>NUCLEOTIDE SEQUENCE [LARGE SCALE GENOMIC DNA]</scope>
    <source>
        <strain evidence="3">CBS 339.88</strain>
    </source>
</reference>
<name>A0A067SBX0_GALM3</name>
<dbReference type="AlphaFoldDB" id="A0A067SBX0"/>
<evidence type="ECO:0000256" key="1">
    <source>
        <dbReference type="SAM" id="MobiDB-lite"/>
    </source>
</evidence>
<evidence type="ECO:0000313" key="2">
    <source>
        <dbReference type="EMBL" id="KDR65274.1"/>
    </source>
</evidence>
<dbReference type="Proteomes" id="UP000027222">
    <property type="component" value="Unassembled WGS sequence"/>
</dbReference>
<gene>
    <name evidence="2" type="ORF">GALMADRAFT_148824</name>
</gene>
<sequence>MADTSRAFLVLVATSLARYPSTLPRTAGVAAVNRASTAMASHRPIRHSPRLRRPEENTNRATGTEKARDASKNGTRTPSGLMGSVEDLS</sequence>
<proteinExistence type="predicted"/>
<protein>
    <submittedName>
        <fullName evidence="2">Uncharacterized protein</fullName>
    </submittedName>
</protein>
<evidence type="ECO:0000313" key="3">
    <source>
        <dbReference type="Proteomes" id="UP000027222"/>
    </source>
</evidence>
<dbReference type="HOGENOM" id="CLU_2454899_0_0_1"/>